<evidence type="ECO:0000256" key="5">
    <source>
        <dbReference type="SAM" id="SignalP"/>
    </source>
</evidence>
<dbReference type="Pfam" id="PF02630">
    <property type="entry name" value="SCO1-SenC"/>
    <property type="match status" value="1"/>
</dbReference>
<name>A0A975B235_9BACT</name>
<feature type="chain" id="PRO_5037031950" description="SCO family protein" evidence="5">
    <location>
        <begin position="18"/>
        <end position="262"/>
    </location>
</feature>
<feature type="transmembrane region" description="Helical" evidence="4">
    <location>
        <begin position="228"/>
        <end position="245"/>
    </location>
</feature>
<dbReference type="EMBL" id="CP046072">
    <property type="protein sequence ID" value="QSZ42814.1"/>
    <property type="molecule type" value="Genomic_DNA"/>
</dbReference>
<dbReference type="CDD" id="cd02968">
    <property type="entry name" value="SCO"/>
    <property type="match status" value="1"/>
</dbReference>
<dbReference type="RefSeq" id="WP_207561626.1">
    <property type="nucleotide sequence ID" value="NZ_CP046072.1"/>
</dbReference>
<protein>
    <recommendedName>
        <fullName evidence="8">SCO family protein</fullName>
    </recommendedName>
</protein>
<organism evidence="6 7">
    <name type="scientific">Sulfurimonas aquatica</name>
    <dbReference type="NCBI Taxonomy" id="2672570"/>
    <lineage>
        <taxon>Bacteria</taxon>
        <taxon>Pseudomonadati</taxon>
        <taxon>Campylobacterota</taxon>
        <taxon>Epsilonproteobacteria</taxon>
        <taxon>Campylobacterales</taxon>
        <taxon>Sulfurimonadaceae</taxon>
        <taxon>Sulfurimonas</taxon>
    </lineage>
</organism>
<keyword evidence="5" id="KW-0732">Signal</keyword>
<evidence type="ECO:0008006" key="8">
    <source>
        <dbReference type="Google" id="ProtNLM"/>
    </source>
</evidence>
<evidence type="ECO:0000256" key="1">
    <source>
        <dbReference type="ARBA" id="ARBA00010996"/>
    </source>
</evidence>
<dbReference type="InterPro" id="IPR036249">
    <property type="entry name" value="Thioredoxin-like_sf"/>
</dbReference>
<evidence type="ECO:0000313" key="6">
    <source>
        <dbReference type="EMBL" id="QSZ42814.1"/>
    </source>
</evidence>
<feature type="signal peptide" evidence="5">
    <location>
        <begin position="1"/>
        <end position="17"/>
    </location>
</feature>
<gene>
    <name evidence="6" type="ORF">GJV85_12045</name>
</gene>
<dbReference type="AlphaFoldDB" id="A0A975B235"/>
<evidence type="ECO:0000313" key="7">
    <source>
        <dbReference type="Proteomes" id="UP000671852"/>
    </source>
</evidence>
<feature type="binding site" evidence="2">
    <location>
        <position position="68"/>
    </location>
    <ligand>
        <name>Cu cation</name>
        <dbReference type="ChEBI" id="CHEBI:23378"/>
    </ligand>
</feature>
<dbReference type="PANTHER" id="PTHR12151:SF8">
    <property type="entry name" value="THIOREDOXIN DOMAIN-CONTAINING PROTEIN"/>
    <property type="match status" value="1"/>
</dbReference>
<dbReference type="Proteomes" id="UP000671852">
    <property type="component" value="Chromosome"/>
</dbReference>
<evidence type="ECO:0000256" key="3">
    <source>
        <dbReference type="PIRSR" id="PIRSR603782-2"/>
    </source>
</evidence>
<dbReference type="InterPro" id="IPR003782">
    <property type="entry name" value="SCO1/SenC"/>
</dbReference>
<feature type="disulfide bond" description="Redox-active" evidence="3">
    <location>
        <begin position="64"/>
        <end position="68"/>
    </location>
</feature>
<keyword evidence="7" id="KW-1185">Reference proteome</keyword>
<comment type="similarity">
    <text evidence="1">Belongs to the SCO1/2 family.</text>
</comment>
<keyword evidence="2" id="KW-0479">Metal-binding</keyword>
<reference evidence="6" key="1">
    <citation type="submission" date="2019-11" db="EMBL/GenBank/DDBJ databases">
        <authorList>
            <person name="Kojima H."/>
        </authorList>
    </citation>
    <scope>NUCLEOTIDE SEQUENCE</scope>
    <source>
        <strain evidence="6">H1576</strain>
    </source>
</reference>
<feature type="binding site" evidence="2">
    <location>
        <position position="64"/>
    </location>
    <ligand>
        <name>Cu cation</name>
        <dbReference type="ChEBI" id="CHEBI:23378"/>
    </ligand>
</feature>
<dbReference type="Gene3D" id="3.40.30.10">
    <property type="entry name" value="Glutaredoxin"/>
    <property type="match status" value="1"/>
</dbReference>
<keyword evidence="4" id="KW-0812">Transmembrane</keyword>
<dbReference type="PANTHER" id="PTHR12151">
    <property type="entry name" value="ELECTRON TRANSPORT PROTIN SCO1/SENC FAMILY MEMBER"/>
    <property type="match status" value="1"/>
</dbReference>
<proteinExistence type="inferred from homology"/>
<accession>A0A975B235</accession>
<sequence length="262" mass="29077">MRKFILVLSLLLTFANADTIGIKEKLGVMVPLDLTFIDEESKSKTLKELMDGKPTILTLNYFRCAGICTPQLNDLAKMLSRLDLAENTDYKVLTVSFAEDEPADLAAAKRKNLLASMTREYVADAWHFVIGENNSSGVLADTVGFSFQKTVADNGKVDYIHTAALIVLSPEGKVTRYLNGIEQLPFNAKISLIDAAEGKIGSTIAKALPYCFAYDAKGKTYIFAWEKFAAIIMLTLVFGFFYFLVKSGRKEDDHQKKGENNE</sequence>
<dbReference type="KEGG" id="saqt:GJV85_12045"/>
<dbReference type="SUPFAM" id="SSF52833">
    <property type="entry name" value="Thioredoxin-like"/>
    <property type="match status" value="1"/>
</dbReference>
<keyword evidence="2" id="KW-0186">Copper</keyword>
<evidence type="ECO:0000256" key="2">
    <source>
        <dbReference type="PIRSR" id="PIRSR603782-1"/>
    </source>
</evidence>
<keyword evidence="4" id="KW-0472">Membrane</keyword>
<feature type="binding site" evidence="2">
    <location>
        <position position="161"/>
    </location>
    <ligand>
        <name>Cu cation</name>
        <dbReference type="ChEBI" id="CHEBI:23378"/>
    </ligand>
</feature>
<keyword evidence="4" id="KW-1133">Transmembrane helix</keyword>
<evidence type="ECO:0000256" key="4">
    <source>
        <dbReference type="SAM" id="Phobius"/>
    </source>
</evidence>
<keyword evidence="3" id="KW-1015">Disulfide bond</keyword>
<reference evidence="6" key="2">
    <citation type="submission" date="2021-04" db="EMBL/GenBank/DDBJ databases">
        <title>Isolation and characterization of a novel species of the genus Sulfurimonas.</title>
        <authorList>
            <person name="Fukui M."/>
        </authorList>
    </citation>
    <scope>NUCLEOTIDE SEQUENCE</scope>
    <source>
        <strain evidence="6">H1576</strain>
    </source>
</reference>
<dbReference type="GO" id="GO:0046872">
    <property type="term" value="F:metal ion binding"/>
    <property type="evidence" value="ECO:0007669"/>
    <property type="project" value="UniProtKB-KW"/>
</dbReference>